<dbReference type="AlphaFoldDB" id="A0A9B0F4P1"/>
<name>A0A9B0F4P1_BOMTE</name>
<feature type="region of interest" description="Disordered" evidence="1">
    <location>
        <begin position="436"/>
        <end position="461"/>
    </location>
</feature>
<dbReference type="GO" id="GO:0000226">
    <property type="term" value="P:microtubule cytoskeleton organization"/>
    <property type="evidence" value="ECO:0007669"/>
    <property type="project" value="TreeGrafter"/>
</dbReference>
<reference evidence="3" key="1">
    <citation type="submission" date="2025-08" db="UniProtKB">
        <authorList>
            <consortium name="RefSeq"/>
        </authorList>
    </citation>
    <scope>IDENTIFICATION</scope>
</reference>
<dbReference type="Proteomes" id="UP000835206">
    <property type="component" value="Chromosome 5"/>
</dbReference>
<proteinExistence type="predicted"/>
<evidence type="ECO:0000313" key="3">
    <source>
        <dbReference type="RefSeq" id="XP_003395386.1"/>
    </source>
</evidence>
<accession>A0A9B0F4P1</accession>
<dbReference type="KEGG" id="bter:100649620"/>
<sequence length="461" mass="53883">MTRCNKSEVNLKSTAYNQNGQNYYEQLTAYNSMSAHLRRILLAKCVVDARNRSYIHKKKQMCKQTDWKPQFVKTEITNNVIDKLTYDISYHPMDFLRMNYDSKYFCQCEAQKYFTNPLSDYNVICSRPKSHSHVICPSSSIFKTGSSEPVTSNSKNIKEQSYSQSSNSCRKIFNSTSVETALKFQDRIEKNSMYYKSTCDYLSQNINHLPSEDSTLRNYRNYKTAQLCTDFIDQKAHIKDEEAKYAKFMYDITHEIILNGLYTDEELQEVFKKHIEENKTILNTKRMLCEIYQLKLALNISDNSEGEELEDLVYAQQLLNISEIRSLMPSRGLNEDRALKKLMWYQKLDEIRHDALSAKSKSVILIDANPELHITERDVLTSLIEADINPEKARKICRKLFFKSKSLNQMIEPNNEYGMEESDQFDTNLTESYNLNKVDEQDKSSVTDDFITSEEHKDIQT</sequence>
<dbReference type="RefSeq" id="XP_003395386.1">
    <property type="nucleotide sequence ID" value="XM_003395338.4"/>
</dbReference>
<dbReference type="PANTHER" id="PTHR14917:SF4">
    <property type="entry name" value="SPERMATOGENESIS-ASSOCIATED 7"/>
    <property type="match status" value="1"/>
</dbReference>
<gene>
    <name evidence="3" type="primary">LOC100649620</name>
</gene>
<organism evidence="2 3">
    <name type="scientific">Bombus terrestris</name>
    <name type="common">Buff-tailed bumblebee</name>
    <name type="synonym">Apis terrestris</name>
    <dbReference type="NCBI Taxonomy" id="30195"/>
    <lineage>
        <taxon>Eukaryota</taxon>
        <taxon>Metazoa</taxon>
        <taxon>Ecdysozoa</taxon>
        <taxon>Arthropoda</taxon>
        <taxon>Hexapoda</taxon>
        <taxon>Insecta</taxon>
        <taxon>Pterygota</taxon>
        <taxon>Neoptera</taxon>
        <taxon>Endopterygota</taxon>
        <taxon>Hymenoptera</taxon>
        <taxon>Apocrita</taxon>
        <taxon>Aculeata</taxon>
        <taxon>Apoidea</taxon>
        <taxon>Anthophila</taxon>
        <taxon>Apidae</taxon>
        <taxon>Bombus</taxon>
        <taxon>Bombus</taxon>
    </lineage>
</organism>
<feature type="compositionally biased region" description="Basic and acidic residues" evidence="1">
    <location>
        <begin position="437"/>
        <end position="446"/>
    </location>
</feature>
<dbReference type="PANTHER" id="PTHR14917">
    <property type="entry name" value="SPERMATOGENESIS-ASSOCIATED PROTEIN 7"/>
    <property type="match status" value="1"/>
</dbReference>
<evidence type="ECO:0000313" key="2">
    <source>
        <dbReference type="Proteomes" id="UP000835206"/>
    </source>
</evidence>
<keyword evidence="2" id="KW-1185">Reference proteome</keyword>
<dbReference type="Pfam" id="PF15244">
    <property type="entry name" value="HSD3"/>
    <property type="match status" value="1"/>
</dbReference>
<evidence type="ECO:0000256" key="1">
    <source>
        <dbReference type="SAM" id="MobiDB-lite"/>
    </source>
</evidence>
<dbReference type="GO" id="GO:0005930">
    <property type="term" value="C:axoneme"/>
    <property type="evidence" value="ECO:0007669"/>
    <property type="project" value="TreeGrafter"/>
</dbReference>
<dbReference type="GeneID" id="100649620"/>
<dbReference type="OrthoDB" id="6263678at2759"/>
<protein>
    <submittedName>
        <fullName evidence="3">Uncharacterized protein LOC100649620 isoform X1</fullName>
    </submittedName>
</protein>
<dbReference type="GO" id="GO:0036064">
    <property type="term" value="C:ciliary basal body"/>
    <property type="evidence" value="ECO:0007669"/>
    <property type="project" value="TreeGrafter"/>
</dbReference>
<dbReference type="InterPro" id="IPR029357">
    <property type="entry name" value="SPATA7"/>
</dbReference>